<dbReference type="PANTHER" id="PTHR10612">
    <property type="entry name" value="APOLIPOPROTEIN D"/>
    <property type="match status" value="1"/>
</dbReference>
<dbReference type="InterPro" id="IPR012674">
    <property type="entry name" value="Calycin"/>
</dbReference>
<gene>
    <name evidence="5" type="ORF">SAMN06297229_2439</name>
</gene>
<dbReference type="Proteomes" id="UP000194450">
    <property type="component" value="Unassembled WGS sequence"/>
</dbReference>
<dbReference type="InterPro" id="IPR000566">
    <property type="entry name" value="Lipocln_cytosolic_FA-bd_dom"/>
</dbReference>
<dbReference type="PROSITE" id="PS00213">
    <property type="entry name" value="LIPOCALIN"/>
    <property type="match status" value="1"/>
</dbReference>
<dbReference type="InterPro" id="IPR022271">
    <property type="entry name" value="Lipocalin_ApoD"/>
</dbReference>
<dbReference type="InterPro" id="IPR022272">
    <property type="entry name" value="Lipocalin_CS"/>
</dbReference>
<evidence type="ECO:0000313" key="5">
    <source>
        <dbReference type="EMBL" id="SMQ80824.1"/>
    </source>
</evidence>
<evidence type="ECO:0000256" key="1">
    <source>
        <dbReference type="ARBA" id="ARBA00006889"/>
    </source>
</evidence>
<name>A0A1Y6G2D1_9GAMM</name>
<dbReference type="PRINTS" id="PR01171">
    <property type="entry name" value="BCTLIPOCALIN"/>
</dbReference>
<dbReference type="SUPFAM" id="SSF50814">
    <property type="entry name" value="Lipocalins"/>
    <property type="match status" value="1"/>
</dbReference>
<proteinExistence type="inferred from homology"/>
<reference evidence="6" key="1">
    <citation type="submission" date="2017-04" db="EMBL/GenBank/DDBJ databases">
        <authorList>
            <person name="Varghese N."/>
            <person name="Submissions S."/>
        </authorList>
    </citation>
    <scope>NUCLEOTIDE SEQUENCE [LARGE SCALE GENOMIC DNA]</scope>
</reference>
<dbReference type="Pfam" id="PF08212">
    <property type="entry name" value="Lipocalin_2"/>
    <property type="match status" value="1"/>
</dbReference>
<dbReference type="PIRSF" id="PIRSF036893">
    <property type="entry name" value="Lipocalin_ApoD"/>
    <property type="match status" value="1"/>
</dbReference>
<comment type="subcellular location">
    <subcellularLocation>
        <location evidence="2">Cell outer membrane</location>
    </subcellularLocation>
</comment>
<evidence type="ECO:0000256" key="2">
    <source>
        <dbReference type="PIRNR" id="PIRNR036893"/>
    </source>
</evidence>
<dbReference type="GO" id="GO:0006950">
    <property type="term" value="P:response to stress"/>
    <property type="evidence" value="ECO:0007669"/>
    <property type="project" value="UniProtKB-ARBA"/>
</dbReference>
<keyword evidence="6" id="KW-1185">Reference proteome</keyword>
<evidence type="ECO:0000259" key="4">
    <source>
        <dbReference type="Pfam" id="PF08212"/>
    </source>
</evidence>
<feature type="lipid moiety-binding region" description="S-diacylglycerol cysteine" evidence="3">
    <location>
        <position position="18"/>
    </location>
</feature>
<sequence length="175" mass="19899">MRAILVTTFLSFVFISGCTHEPTPIAQPVENFDVQKYGGTWYEIMRMPHSFEEGLQRVTAEYRLNGDGSLEVTNRGYHVEDQEWQTAIGRAVPLEAGAGMYKVTFFWPFYGGYYVTWLGDNYRYAMVTSDSADYFWLLARSPQVPQDIVDLAIAQANEWGIDSSQLLMVEQPAAN</sequence>
<keyword evidence="3" id="KW-0564">Palmitate</keyword>
<organism evidence="5 6">
    <name type="scientific">Pseudidiomarina planktonica</name>
    <dbReference type="NCBI Taxonomy" id="1323738"/>
    <lineage>
        <taxon>Bacteria</taxon>
        <taxon>Pseudomonadati</taxon>
        <taxon>Pseudomonadota</taxon>
        <taxon>Gammaproteobacteria</taxon>
        <taxon>Alteromonadales</taxon>
        <taxon>Idiomarinaceae</taxon>
        <taxon>Pseudidiomarina</taxon>
    </lineage>
</organism>
<accession>A0A1Y6G2D1</accession>
<comment type="function">
    <text evidence="2">Involved in the storage or transport of lipids necessary for membrane maintenance under stressful conditions. Displays a binding preference for lysophospholipids.</text>
</comment>
<evidence type="ECO:0000313" key="6">
    <source>
        <dbReference type="Proteomes" id="UP000194450"/>
    </source>
</evidence>
<dbReference type="Gene3D" id="2.40.128.20">
    <property type="match status" value="1"/>
</dbReference>
<dbReference type="EMBL" id="FXWH01000004">
    <property type="protein sequence ID" value="SMQ80824.1"/>
    <property type="molecule type" value="Genomic_DNA"/>
</dbReference>
<dbReference type="AlphaFoldDB" id="A0A1Y6G2D1"/>
<dbReference type="PANTHER" id="PTHR10612:SF34">
    <property type="entry name" value="APOLIPOPROTEIN D"/>
    <property type="match status" value="1"/>
</dbReference>
<keyword evidence="2 3" id="KW-0449">Lipoprotein</keyword>
<dbReference type="CDD" id="cd19438">
    <property type="entry name" value="lipocalin_Blc-like"/>
    <property type="match status" value="1"/>
</dbReference>
<keyword evidence="2" id="KW-0998">Cell outer membrane</keyword>
<dbReference type="GO" id="GO:0008289">
    <property type="term" value="F:lipid binding"/>
    <property type="evidence" value="ECO:0007669"/>
    <property type="project" value="UniProtKB-UniRule"/>
</dbReference>
<dbReference type="InterPro" id="IPR002446">
    <property type="entry name" value="Lipocalin_bac"/>
</dbReference>
<dbReference type="RefSeq" id="WP_086435575.1">
    <property type="nucleotide sequence ID" value="NZ_FXWH01000004.1"/>
</dbReference>
<comment type="subunit">
    <text evidence="2">Homodimer.</text>
</comment>
<keyword evidence="2" id="KW-0472">Membrane</keyword>
<evidence type="ECO:0000256" key="3">
    <source>
        <dbReference type="PIRSR" id="PIRSR036893-52"/>
    </source>
</evidence>
<dbReference type="OrthoDB" id="9793905at2"/>
<comment type="similarity">
    <text evidence="1 2">Belongs to the calycin superfamily. Lipocalin family.</text>
</comment>
<dbReference type="InterPro" id="IPR047202">
    <property type="entry name" value="Lipocalin_Blc-like_dom"/>
</dbReference>
<keyword evidence="2" id="KW-0446">Lipid-binding</keyword>
<feature type="lipid moiety-binding region" description="N-palmitoyl cysteine" evidence="3">
    <location>
        <position position="18"/>
    </location>
</feature>
<feature type="domain" description="Lipocalin/cytosolic fatty-acid binding" evidence="4">
    <location>
        <begin position="32"/>
        <end position="171"/>
    </location>
</feature>
<dbReference type="PROSITE" id="PS51257">
    <property type="entry name" value="PROKAR_LIPOPROTEIN"/>
    <property type="match status" value="1"/>
</dbReference>
<protein>
    <recommendedName>
        <fullName evidence="2">Outer membrane lipoprotein Blc</fullName>
    </recommendedName>
</protein>
<dbReference type="GO" id="GO:0009279">
    <property type="term" value="C:cell outer membrane"/>
    <property type="evidence" value="ECO:0007669"/>
    <property type="project" value="UniProtKB-SubCell"/>
</dbReference>